<dbReference type="InterPro" id="IPR036388">
    <property type="entry name" value="WH-like_DNA-bd_sf"/>
</dbReference>
<dbReference type="InterPro" id="IPR000600">
    <property type="entry name" value="ROK"/>
</dbReference>
<dbReference type="EMBL" id="CP031165">
    <property type="protein sequence ID" value="AXV09409.1"/>
    <property type="molecule type" value="Genomic_DNA"/>
</dbReference>
<dbReference type="Proteomes" id="UP000264006">
    <property type="component" value="Chromosome"/>
</dbReference>
<dbReference type="InterPro" id="IPR043129">
    <property type="entry name" value="ATPase_NBD"/>
</dbReference>
<evidence type="ECO:0000256" key="1">
    <source>
        <dbReference type="ARBA" id="ARBA00006479"/>
    </source>
</evidence>
<protein>
    <submittedName>
        <fullName evidence="2">Xylose-responsive transcription regulator, ROK family</fullName>
    </submittedName>
</protein>
<evidence type="ECO:0000313" key="2">
    <source>
        <dbReference type="EMBL" id="AXV09409.1"/>
    </source>
</evidence>
<dbReference type="Gene3D" id="3.30.420.40">
    <property type="match status" value="2"/>
</dbReference>
<evidence type="ECO:0000313" key="3">
    <source>
        <dbReference type="Proteomes" id="UP000264006"/>
    </source>
</evidence>
<dbReference type="SUPFAM" id="SSF53067">
    <property type="entry name" value="Actin-like ATPase domain"/>
    <property type="match status" value="1"/>
</dbReference>
<dbReference type="RefSeq" id="WP_164710933.1">
    <property type="nucleotide sequence ID" value="NZ_CAXIBR010000049.1"/>
</dbReference>
<dbReference type="SUPFAM" id="SSF46785">
    <property type="entry name" value="Winged helix' DNA-binding domain"/>
    <property type="match status" value="1"/>
</dbReference>
<proteinExistence type="inferred from homology"/>
<dbReference type="KEGG" id="euz:DVS28_a4748"/>
<dbReference type="Gene3D" id="1.10.10.10">
    <property type="entry name" value="Winged helix-like DNA-binding domain superfamily/Winged helix DNA-binding domain"/>
    <property type="match status" value="1"/>
</dbReference>
<gene>
    <name evidence="2" type="ORF">DVS28_a4748</name>
</gene>
<comment type="similarity">
    <text evidence="1">Belongs to the ROK (NagC/XylR) family.</text>
</comment>
<dbReference type="AlphaFoldDB" id="A0A346Y4L2"/>
<name>A0A346Y4L2_9ACTN</name>
<organism evidence="2 3">
    <name type="scientific">Euzebya pacifica</name>
    <dbReference type="NCBI Taxonomy" id="1608957"/>
    <lineage>
        <taxon>Bacteria</taxon>
        <taxon>Bacillati</taxon>
        <taxon>Actinomycetota</taxon>
        <taxon>Nitriliruptoria</taxon>
        <taxon>Euzebyales</taxon>
    </lineage>
</organism>
<dbReference type="CDD" id="cd24076">
    <property type="entry name" value="ASKHA_ATPase_ROK_BsXylR-like"/>
    <property type="match status" value="1"/>
</dbReference>
<dbReference type="InterPro" id="IPR036390">
    <property type="entry name" value="WH_DNA-bd_sf"/>
</dbReference>
<dbReference type="Pfam" id="PF00480">
    <property type="entry name" value="ROK"/>
    <property type="match status" value="1"/>
</dbReference>
<keyword evidence="3" id="KW-1185">Reference proteome</keyword>
<sequence>MRQQNLSTVLGQVHRAGQLSRAALTTSTGLNRSTIRTLVAELEQRHLVTEGDAVVTGSPGRPSPVVAARGDGAVVLAADVKVSRIIFAVVGLGGTVHQRVEVPLTDDSRGVAPTVDRLVELIGTALAESPDLHVVGLGVSVAGIVRVADGFVHLAPNLGWVDVPLANLLVDRLSGDLGITDLDVVIGNEADLGALAEHVRGAGSGTRDMVYVSGEIGVGGGIVVDGRPLVGRSGYAGEIGHMVVNPEGRPCHCGSIGCWETEIGQRALLRHMGWADGGDHEVVDAIMREASAGSQRALDAFAEVGTWLGIGLASLINVLNPQRVVLGGVFARAFSYLIDAARVEVDRRSLGPARAVTAITPATLGEDSSLVGAAEMAFTPVLADPTLLPLHDTDVDVAATAS</sequence>
<accession>A0A346Y4L2</accession>
<reference evidence="2 3" key="1">
    <citation type="submission" date="2018-09" db="EMBL/GenBank/DDBJ databases">
        <title>Complete genome sequence of Euzebya sp. DY32-46 isolated from seawater of Pacific Ocean.</title>
        <authorList>
            <person name="Xu L."/>
            <person name="Wu Y.-H."/>
            <person name="Xu X.-W."/>
        </authorList>
    </citation>
    <scope>NUCLEOTIDE SEQUENCE [LARGE SCALE GENOMIC DNA]</scope>
    <source>
        <strain evidence="2 3">DY32-46</strain>
    </source>
</reference>
<dbReference type="PANTHER" id="PTHR18964">
    <property type="entry name" value="ROK (REPRESSOR, ORF, KINASE) FAMILY"/>
    <property type="match status" value="1"/>
</dbReference>
<dbReference type="PANTHER" id="PTHR18964:SF149">
    <property type="entry name" value="BIFUNCTIONAL UDP-N-ACETYLGLUCOSAMINE 2-EPIMERASE_N-ACETYLMANNOSAMINE KINASE"/>
    <property type="match status" value="1"/>
</dbReference>